<accession>A0AAD4JLY9</accession>
<dbReference type="EMBL" id="SDAM02000020">
    <property type="protein sequence ID" value="KAH6836285.1"/>
    <property type="molecule type" value="Genomic_DNA"/>
</dbReference>
<proteinExistence type="predicted"/>
<evidence type="ECO:0000313" key="3">
    <source>
        <dbReference type="Proteomes" id="UP001190926"/>
    </source>
</evidence>
<dbReference type="AlphaFoldDB" id="A0AAD4JLY9"/>
<gene>
    <name evidence="2" type="ORF">C2S53_001151</name>
</gene>
<comment type="caution">
    <text evidence="2">The sequence shown here is derived from an EMBL/GenBank/DDBJ whole genome shotgun (WGS) entry which is preliminary data.</text>
</comment>
<keyword evidence="3" id="KW-1185">Reference proteome</keyword>
<evidence type="ECO:0000313" key="2">
    <source>
        <dbReference type="EMBL" id="KAH6836285.1"/>
    </source>
</evidence>
<feature type="region of interest" description="Disordered" evidence="1">
    <location>
        <begin position="181"/>
        <end position="217"/>
    </location>
</feature>
<evidence type="ECO:0000256" key="1">
    <source>
        <dbReference type="SAM" id="MobiDB-lite"/>
    </source>
</evidence>
<reference evidence="2 3" key="1">
    <citation type="journal article" date="2021" name="Nat. Commun.">
        <title>Incipient diploidization of the medicinal plant Perilla within 10,000 years.</title>
        <authorList>
            <person name="Zhang Y."/>
            <person name="Shen Q."/>
            <person name="Leng L."/>
            <person name="Zhang D."/>
            <person name="Chen S."/>
            <person name="Shi Y."/>
            <person name="Ning Z."/>
            <person name="Chen S."/>
        </authorList>
    </citation>
    <scope>NUCLEOTIDE SEQUENCE [LARGE SCALE GENOMIC DNA]</scope>
    <source>
        <strain evidence="3">cv. PC099</strain>
    </source>
</reference>
<dbReference type="Proteomes" id="UP001190926">
    <property type="component" value="Unassembled WGS sequence"/>
</dbReference>
<feature type="compositionally biased region" description="Acidic residues" evidence="1">
    <location>
        <begin position="195"/>
        <end position="215"/>
    </location>
</feature>
<feature type="region of interest" description="Disordered" evidence="1">
    <location>
        <begin position="139"/>
        <end position="159"/>
    </location>
</feature>
<name>A0AAD4JLY9_PERFH</name>
<organism evidence="2 3">
    <name type="scientific">Perilla frutescens var. hirtella</name>
    <name type="common">Perilla citriodora</name>
    <name type="synonym">Perilla setoyensis</name>
    <dbReference type="NCBI Taxonomy" id="608512"/>
    <lineage>
        <taxon>Eukaryota</taxon>
        <taxon>Viridiplantae</taxon>
        <taxon>Streptophyta</taxon>
        <taxon>Embryophyta</taxon>
        <taxon>Tracheophyta</taxon>
        <taxon>Spermatophyta</taxon>
        <taxon>Magnoliopsida</taxon>
        <taxon>eudicotyledons</taxon>
        <taxon>Gunneridae</taxon>
        <taxon>Pentapetalae</taxon>
        <taxon>asterids</taxon>
        <taxon>lamiids</taxon>
        <taxon>Lamiales</taxon>
        <taxon>Lamiaceae</taxon>
        <taxon>Nepetoideae</taxon>
        <taxon>Elsholtzieae</taxon>
        <taxon>Perilla</taxon>
    </lineage>
</organism>
<sequence>MNNVSIIALGDAISYILSAESIRGEYQIYCLSTSRSGRMLRSIIGSDTDLARLFTMEPEPTVYLVHNQNIEDTQPEPFTIHVVVTQPESSTHYPINTQPNPYSYVPQFDCSVQPSFNPTDEDIEHFERSNWLSDNWCGSESGKEPQYEVKPTPNTDAAEGTTFYDATSTDYADRGFPFHDARNDDAAADDNGVVEIDDDNNDEADLDVQSEDDDEPFRTGFSNCMFHDFTA</sequence>
<protein>
    <submittedName>
        <fullName evidence="2">Uncharacterized protein</fullName>
    </submittedName>
</protein>